<name>A0AA37TEA1_9GAMM</name>
<evidence type="ECO:0000256" key="1">
    <source>
        <dbReference type="SAM" id="SignalP"/>
    </source>
</evidence>
<keyword evidence="1" id="KW-0732">Signal</keyword>
<feature type="signal peptide" evidence="1">
    <location>
        <begin position="1"/>
        <end position="34"/>
    </location>
</feature>
<proteinExistence type="predicted"/>
<dbReference type="AlphaFoldDB" id="A0AA37TEA1"/>
<evidence type="ECO:0000313" key="3">
    <source>
        <dbReference type="Proteomes" id="UP001156870"/>
    </source>
</evidence>
<evidence type="ECO:0008006" key="4">
    <source>
        <dbReference type="Google" id="ProtNLM"/>
    </source>
</evidence>
<reference evidence="2 3" key="1">
    <citation type="journal article" date="2014" name="Int. J. Syst. Evol. Microbiol.">
        <title>Complete genome sequence of Corynebacterium casei LMG S-19264T (=DSM 44701T), isolated from a smear-ripened cheese.</title>
        <authorList>
            <consortium name="US DOE Joint Genome Institute (JGI-PGF)"/>
            <person name="Walter F."/>
            <person name="Albersmeier A."/>
            <person name="Kalinowski J."/>
            <person name="Ruckert C."/>
        </authorList>
    </citation>
    <scope>NUCLEOTIDE SEQUENCE [LARGE SCALE GENOMIC DNA]</scope>
    <source>
        <strain evidence="2 3">NBRC 110095</strain>
    </source>
</reference>
<organism evidence="2 3">
    <name type="scientific">Marinibactrum halimedae</name>
    <dbReference type="NCBI Taxonomy" id="1444977"/>
    <lineage>
        <taxon>Bacteria</taxon>
        <taxon>Pseudomonadati</taxon>
        <taxon>Pseudomonadota</taxon>
        <taxon>Gammaproteobacteria</taxon>
        <taxon>Cellvibrionales</taxon>
        <taxon>Cellvibrionaceae</taxon>
        <taxon>Marinibactrum</taxon>
    </lineage>
</organism>
<dbReference type="Gene3D" id="2.160.20.110">
    <property type="match status" value="1"/>
</dbReference>
<sequence length="702" mass="75817">MFLCVKNTARPLFSVFFLSVFLSPFGCFMSAAHSEIVVDNTVVDNIVVDKIVVDNIIVDSDGDGLIDITTLEQLDWMRNNVFGTALVDFSGNRYEEGCPGTGCFGYELMADLSFDTNDDGVISPEDEYYDYDGDGSNSGWLPIGTLENGFQAHFEGNGHRISGLYIHRQNDDVETQGKNIGLFGVVTTKANSDSGLPGASINRFVRNLSVSTAKKGVSGVSNVGVLIGKVNFEGSDDSTTALVDLENINIIGFVNGEVDVGGIIGEVLIEPWYVANNFLFITESQISIALNSTIGNAAGMIGLLRNDHRLTALIKNNDIEAEVAALGNGSAGGVIGYFDDYQSAGGKIEIIDNTLYGHLDSKRIAGGVIGEGVGFAANLELGRNIVMGSVTALSSAGGLIGWSYLLEGRFDAYQNRVFSDIYAQLGCSGGIVGDHIALGADVHTHWKENISYGTVSGGSSTGGLVGCYKAYHTEPVASSIMERNIVVGNVRGEHRVGGFMGSFLEGDYSEEGSYEDTFLRVRIHNNMVAGRVFEKKVIHDFIIGKQAVGGFVGSFVIRESSIKDVFVNNLSLMAVRIKASERAGGFFGLLQWRDDVSTPEVFLSGNYHFNQRGFLPSVGELNAPGLGTVTEAITEQSVFGARYVDLKYPEGPNAWCDAGVLYESWDEKVWSFGRSDQFPGLIIDGVVYRYNKKIKTLEEEMM</sequence>
<feature type="chain" id="PRO_5041243383" description="GLUG domain-containing protein" evidence="1">
    <location>
        <begin position="35"/>
        <end position="702"/>
    </location>
</feature>
<dbReference type="EMBL" id="BSPD01000079">
    <property type="protein sequence ID" value="GLS27447.1"/>
    <property type="molecule type" value="Genomic_DNA"/>
</dbReference>
<keyword evidence="3" id="KW-1185">Reference proteome</keyword>
<accession>A0AA37TEA1</accession>
<dbReference type="Proteomes" id="UP001156870">
    <property type="component" value="Unassembled WGS sequence"/>
</dbReference>
<gene>
    <name evidence="2" type="ORF">GCM10007877_31660</name>
</gene>
<evidence type="ECO:0000313" key="2">
    <source>
        <dbReference type="EMBL" id="GLS27447.1"/>
    </source>
</evidence>
<comment type="caution">
    <text evidence="2">The sequence shown here is derived from an EMBL/GenBank/DDBJ whole genome shotgun (WGS) entry which is preliminary data.</text>
</comment>
<protein>
    <recommendedName>
        <fullName evidence="4">GLUG domain-containing protein</fullName>
    </recommendedName>
</protein>